<comment type="caution">
    <text evidence="9">The sequence shown here is derived from an EMBL/GenBank/DDBJ whole genome shotgun (WGS) entry which is preliminary data.</text>
</comment>
<accession>A0ABS3WHT7</accession>
<evidence type="ECO:0000256" key="2">
    <source>
        <dbReference type="ARBA" id="ARBA00023015"/>
    </source>
</evidence>
<dbReference type="InterPro" id="IPR014284">
    <property type="entry name" value="RNA_pol_sigma-70_dom"/>
</dbReference>
<dbReference type="Gene3D" id="1.10.1740.10">
    <property type="match status" value="1"/>
</dbReference>
<dbReference type="InterPro" id="IPR013249">
    <property type="entry name" value="RNA_pol_sigma70_r4_t2"/>
</dbReference>
<protein>
    <recommendedName>
        <fullName evidence="6">RNA polymerase sigma factor</fullName>
    </recommendedName>
</protein>
<gene>
    <name evidence="9" type="primary">sigY</name>
    <name evidence="9" type="ORF">I8J29_27090</name>
</gene>
<dbReference type="InterPro" id="IPR000838">
    <property type="entry name" value="RNA_pol_sigma70_ECF_CS"/>
</dbReference>
<dbReference type="SUPFAM" id="SSF88659">
    <property type="entry name" value="Sigma3 and sigma4 domains of RNA polymerase sigma factors"/>
    <property type="match status" value="1"/>
</dbReference>
<keyword evidence="2 6" id="KW-0805">Transcription regulation</keyword>
<keyword evidence="5 6" id="KW-0804">Transcription</keyword>
<dbReference type="InterPro" id="IPR013325">
    <property type="entry name" value="RNA_pol_sigma_r2"/>
</dbReference>
<evidence type="ECO:0000256" key="3">
    <source>
        <dbReference type="ARBA" id="ARBA00023082"/>
    </source>
</evidence>
<dbReference type="EMBL" id="JAGGDJ010000041">
    <property type="protein sequence ID" value="MBO7747863.1"/>
    <property type="molecule type" value="Genomic_DNA"/>
</dbReference>
<dbReference type="RefSeq" id="WP_208850483.1">
    <property type="nucleotide sequence ID" value="NZ_JAGGDJ010000041.1"/>
</dbReference>
<dbReference type="NCBIfam" id="NF007216">
    <property type="entry name" value="PRK09638.1"/>
    <property type="match status" value="1"/>
</dbReference>
<dbReference type="InterPro" id="IPR039425">
    <property type="entry name" value="RNA_pol_sigma-70-like"/>
</dbReference>
<evidence type="ECO:0000259" key="7">
    <source>
        <dbReference type="Pfam" id="PF04542"/>
    </source>
</evidence>
<dbReference type="Pfam" id="PF08281">
    <property type="entry name" value="Sigma70_r4_2"/>
    <property type="match status" value="1"/>
</dbReference>
<dbReference type="Gene3D" id="1.10.10.10">
    <property type="entry name" value="Winged helix-like DNA-binding domain superfamily/Winged helix DNA-binding domain"/>
    <property type="match status" value="1"/>
</dbReference>
<proteinExistence type="inferred from homology"/>
<name>A0ABS3WHT7_9BACL</name>
<dbReference type="NCBIfam" id="TIGR02937">
    <property type="entry name" value="sigma70-ECF"/>
    <property type="match status" value="1"/>
</dbReference>
<evidence type="ECO:0000313" key="10">
    <source>
        <dbReference type="Proteomes" id="UP000670947"/>
    </source>
</evidence>
<evidence type="ECO:0000256" key="1">
    <source>
        <dbReference type="ARBA" id="ARBA00010641"/>
    </source>
</evidence>
<evidence type="ECO:0000256" key="4">
    <source>
        <dbReference type="ARBA" id="ARBA00023125"/>
    </source>
</evidence>
<dbReference type="Proteomes" id="UP000670947">
    <property type="component" value="Unassembled WGS sequence"/>
</dbReference>
<dbReference type="InterPro" id="IPR007627">
    <property type="entry name" value="RNA_pol_sigma70_r2"/>
</dbReference>
<dbReference type="Pfam" id="PF04542">
    <property type="entry name" value="Sigma70_r2"/>
    <property type="match status" value="1"/>
</dbReference>
<evidence type="ECO:0000259" key="8">
    <source>
        <dbReference type="Pfam" id="PF08281"/>
    </source>
</evidence>
<evidence type="ECO:0000256" key="5">
    <source>
        <dbReference type="ARBA" id="ARBA00023163"/>
    </source>
</evidence>
<dbReference type="PROSITE" id="PS01063">
    <property type="entry name" value="SIGMA70_ECF"/>
    <property type="match status" value="1"/>
</dbReference>
<feature type="domain" description="RNA polymerase sigma-70 region 2" evidence="7">
    <location>
        <begin position="28"/>
        <end position="95"/>
    </location>
</feature>
<dbReference type="InterPro" id="IPR036388">
    <property type="entry name" value="WH-like_DNA-bd_sf"/>
</dbReference>
<sequence>MSSAEPQPEEEQWIARAVRGDDAALASLLRAHYGMLYKYMLKVTMNKAMAEDLVQDTMLRAIERIGTFQRRSKFSTWLVSIATRRYLDEMRKEKRSRKWQSEEQALQGLRFQAAARRQEWPHALDALGGLSYEMRVPILLKYVYGYAYEEIAAWMDIPVGTVKSRLHNGLGRLRKELKDDEET</sequence>
<organism evidence="9 10">
    <name type="scientific">Paenibacillus artemisiicola</name>
    <dbReference type="NCBI Taxonomy" id="1172618"/>
    <lineage>
        <taxon>Bacteria</taxon>
        <taxon>Bacillati</taxon>
        <taxon>Bacillota</taxon>
        <taxon>Bacilli</taxon>
        <taxon>Bacillales</taxon>
        <taxon>Paenibacillaceae</taxon>
        <taxon>Paenibacillus</taxon>
    </lineage>
</organism>
<reference evidence="9 10" key="1">
    <citation type="submission" date="2021-03" db="EMBL/GenBank/DDBJ databases">
        <title>Paenibacillus artemisicola MWE-103 whole genome sequence.</title>
        <authorList>
            <person name="Ham Y.J."/>
        </authorList>
    </citation>
    <scope>NUCLEOTIDE SEQUENCE [LARGE SCALE GENOMIC DNA]</scope>
    <source>
        <strain evidence="9 10">MWE-103</strain>
    </source>
</reference>
<feature type="domain" description="RNA polymerase sigma factor 70 region 4 type 2" evidence="8">
    <location>
        <begin position="124"/>
        <end position="173"/>
    </location>
</feature>
<evidence type="ECO:0000313" key="9">
    <source>
        <dbReference type="EMBL" id="MBO7747863.1"/>
    </source>
</evidence>
<evidence type="ECO:0000256" key="6">
    <source>
        <dbReference type="RuleBase" id="RU000716"/>
    </source>
</evidence>
<comment type="similarity">
    <text evidence="1 6">Belongs to the sigma-70 factor family. ECF subfamily.</text>
</comment>
<dbReference type="CDD" id="cd06171">
    <property type="entry name" value="Sigma70_r4"/>
    <property type="match status" value="1"/>
</dbReference>
<keyword evidence="10" id="KW-1185">Reference proteome</keyword>
<dbReference type="InterPro" id="IPR013324">
    <property type="entry name" value="RNA_pol_sigma_r3/r4-like"/>
</dbReference>
<keyword evidence="4 6" id="KW-0238">DNA-binding</keyword>
<dbReference type="PANTHER" id="PTHR43133">
    <property type="entry name" value="RNA POLYMERASE ECF-TYPE SIGMA FACTO"/>
    <property type="match status" value="1"/>
</dbReference>
<dbReference type="SUPFAM" id="SSF88946">
    <property type="entry name" value="Sigma2 domain of RNA polymerase sigma factors"/>
    <property type="match status" value="1"/>
</dbReference>
<keyword evidence="3 6" id="KW-0731">Sigma factor</keyword>
<dbReference type="PANTHER" id="PTHR43133:SF60">
    <property type="entry name" value="RNA POLYMERASE SIGMA FACTOR SIGV"/>
    <property type="match status" value="1"/>
</dbReference>